<gene>
    <name evidence="4" type="ORF">HKK74_05385</name>
</gene>
<accession>A0ABR7LJD7</accession>
<dbReference type="GO" id="GO:0032259">
    <property type="term" value="P:methylation"/>
    <property type="evidence" value="ECO:0007669"/>
    <property type="project" value="UniProtKB-KW"/>
</dbReference>
<dbReference type="RefSeq" id="WP_187241889.1">
    <property type="nucleotide sequence ID" value="NZ_BAAAOK010000008.1"/>
</dbReference>
<evidence type="ECO:0000256" key="1">
    <source>
        <dbReference type="ARBA" id="ARBA00022603"/>
    </source>
</evidence>
<name>A0ABR7LJD7_9ACTN</name>
<dbReference type="SUPFAM" id="SSF53335">
    <property type="entry name" value="S-adenosyl-L-methionine-dependent methyltransferases"/>
    <property type="match status" value="1"/>
</dbReference>
<evidence type="ECO:0000256" key="3">
    <source>
        <dbReference type="ARBA" id="ARBA00022691"/>
    </source>
</evidence>
<dbReference type="CDD" id="cd02440">
    <property type="entry name" value="AdoMet_MTases"/>
    <property type="match status" value="1"/>
</dbReference>
<dbReference type="Gene3D" id="3.40.50.150">
    <property type="entry name" value="Vaccinia Virus protein VP39"/>
    <property type="match status" value="1"/>
</dbReference>
<reference evidence="4 5" key="1">
    <citation type="submission" date="2020-06" db="EMBL/GenBank/DDBJ databases">
        <title>Actinomadura xiongansis sp. nov., isolated from soil of Baiyangdian.</title>
        <authorList>
            <person name="Zhang X."/>
        </authorList>
    </citation>
    <scope>NUCLEOTIDE SEQUENCE [LARGE SCALE GENOMIC DNA]</scope>
    <source>
        <strain evidence="4 5">HBUM206468</strain>
    </source>
</reference>
<keyword evidence="3" id="KW-0949">S-adenosyl-L-methionine</keyword>
<comment type="caution">
    <text evidence="4">The sequence shown here is derived from an EMBL/GenBank/DDBJ whole genome shotgun (WGS) entry which is preliminary data.</text>
</comment>
<sequence>MVDSPTEIRAGDRFAFGSNWLRFIELVDEPRIATAVDSLVTSLGTRDLSGRTFLDVGCGSGLFSLAAHRLGARVRSFDFDPESVAATVELRERFAPGSDWTITEGSILDERTVSALGRFDIVYSWGVLHHTGDLWAAVEAVAGLVGPGCLLYISIYNDQGIESRLWRRVKRRYNRSGPLMRRALVAASAAYLGRHVPLRRAVRLVRQGPHRPAAGPRARGMSARHDLVDWVGGYPFEVAKPEQVFAFLRDRGFELRHLKTCAGGLGCNEYVFEKTGPKASV</sequence>
<dbReference type="GO" id="GO:0008168">
    <property type="term" value="F:methyltransferase activity"/>
    <property type="evidence" value="ECO:0007669"/>
    <property type="project" value="UniProtKB-KW"/>
</dbReference>
<organism evidence="4 5">
    <name type="scientific">Actinomadura alba</name>
    <dbReference type="NCBI Taxonomy" id="406431"/>
    <lineage>
        <taxon>Bacteria</taxon>
        <taxon>Bacillati</taxon>
        <taxon>Actinomycetota</taxon>
        <taxon>Actinomycetes</taxon>
        <taxon>Streptosporangiales</taxon>
        <taxon>Thermomonosporaceae</taxon>
        <taxon>Actinomadura</taxon>
    </lineage>
</organism>
<dbReference type="EMBL" id="JABVEC010000002">
    <property type="protein sequence ID" value="MBC6464931.1"/>
    <property type="molecule type" value="Genomic_DNA"/>
</dbReference>
<keyword evidence="5" id="KW-1185">Reference proteome</keyword>
<keyword evidence="1 4" id="KW-0489">Methyltransferase</keyword>
<evidence type="ECO:0000256" key="2">
    <source>
        <dbReference type="ARBA" id="ARBA00022679"/>
    </source>
</evidence>
<dbReference type="Proteomes" id="UP000805614">
    <property type="component" value="Unassembled WGS sequence"/>
</dbReference>
<proteinExistence type="predicted"/>
<keyword evidence="2" id="KW-0808">Transferase</keyword>
<dbReference type="PANTHER" id="PTHR43464:SF19">
    <property type="entry name" value="UBIQUINONE BIOSYNTHESIS O-METHYLTRANSFERASE, MITOCHONDRIAL"/>
    <property type="match status" value="1"/>
</dbReference>
<evidence type="ECO:0000313" key="5">
    <source>
        <dbReference type="Proteomes" id="UP000805614"/>
    </source>
</evidence>
<dbReference type="Pfam" id="PF13489">
    <property type="entry name" value="Methyltransf_23"/>
    <property type="match status" value="1"/>
</dbReference>
<evidence type="ECO:0000313" key="4">
    <source>
        <dbReference type="EMBL" id="MBC6464931.1"/>
    </source>
</evidence>
<protein>
    <submittedName>
        <fullName evidence="4">Methyltransferase domain-containing protein</fullName>
    </submittedName>
</protein>
<dbReference type="PANTHER" id="PTHR43464">
    <property type="entry name" value="METHYLTRANSFERASE"/>
    <property type="match status" value="1"/>
</dbReference>
<dbReference type="InterPro" id="IPR029063">
    <property type="entry name" value="SAM-dependent_MTases_sf"/>
</dbReference>